<evidence type="ECO:0000256" key="4">
    <source>
        <dbReference type="ARBA" id="ARBA00022490"/>
    </source>
</evidence>
<dbReference type="GO" id="GO:0005634">
    <property type="term" value="C:nucleus"/>
    <property type="evidence" value="ECO:0007669"/>
    <property type="project" value="TreeGrafter"/>
</dbReference>
<evidence type="ECO:0000256" key="1">
    <source>
        <dbReference type="ARBA" id="ARBA00000971"/>
    </source>
</evidence>
<dbReference type="PANTHER" id="PTHR10012">
    <property type="entry name" value="SERINE/THREONINE-PROTEIN PHOSPHATASE 2A REGULATORY SUBUNIT B"/>
    <property type="match status" value="1"/>
</dbReference>
<dbReference type="PANTHER" id="PTHR10012:SF5">
    <property type="entry name" value="SERINE_THREONINE-PROTEIN PHOSPHATASE 2A ACTIVATOR 2"/>
    <property type="match status" value="1"/>
</dbReference>
<reference evidence="10" key="1">
    <citation type="journal article" date="2022" name="G3 (Bethesda)">
        <title>High quality genome of the basidiomycete yeast Dioszegia hungarica PDD-24b-2 isolated from cloud water.</title>
        <authorList>
            <person name="Jarrige D."/>
            <person name="Haridas S."/>
            <person name="Bleykasten-Grosshans C."/>
            <person name="Joly M."/>
            <person name="Nadalig T."/>
            <person name="Sancelme M."/>
            <person name="Vuilleumier S."/>
            <person name="Grigoriev I.V."/>
            <person name="Amato P."/>
            <person name="Bringel F."/>
        </authorList>
    </citation>
    <scope>NUCLEOTIDE SEQUENCE</scope>
    <source>
        <strain evidence="10">PDD-24b-2</strain>
    </source>
</reference>
<dbReference type="InterPro" id="IPR043170">
    <property type="entry name" value="PTPA_C_lid"/>
</dbReference>
<comment type="catalytic activity">
    <reaction evidence="1 8">
        <text>[protein]-peptidylproline (omega=180) = [protein]-peptidylproline (omega=0)</text>
        <dbReference type="Rhea" id="RHEA:16237"/>
        <dbReference type="Rhea" id="RHEA-COMP:10747"/>
        <dbReference type="Rhea" id="RHEA-COMP:10748"/>
        <dbReference type="ChEBI" id="CHEBI:83833"/>
        <dbReference type="ChEBI" id="CHEBI:83834"/>
        <dbReference type="EC" id="5.2.1.8"/>
    </reaction>
</comment>
<sequence>MASTSGFYLPTSPAAPAQVLNTDEAVAEWLASPGFRAFWGWIQRRCERIRGKEIRSGSTEGCTPAIQHLMLILDSLMSWVEEVPTQPQSSQRFGNLAFRSYIKLVEERLPALLQSVDLPPYLANQILPLLIQSSAFGHATRLDYGTGHELAFVLALWCCVASGWVGSGEGGEDEEDELILRVFAHYLNLTTVLQMQYRLEPAGSHGVWGLDDYCFFPYLFGSAQLLGSDLTPPRSLALAQASTPSVVPTLIPLSPSTPLTDMFTLSLYRLTLFKSGAAFSEHSPLLYSLCQMPNWYKPHSGLRKMFLGEVVGKKVVVQGLWIGGWLWGEDVPVDKSSGGENKEGEEKRVQGEGQAATGAPWAAVGRVDGRRGVLESTRSTWSSPTIPRR</sequence>
<keyword evidence="6 8" id="KW-0413">Isomerase</keyword>
<dbReference type="Pfam" id="PF03095">
    <property type="entry name" value="PTPA"/>
    <property type="match status" value="1"/>
</dbReference>
<dbReference type="InterPro" id="IPR037218">
    <property type="entry name" value="PTPA_sf"/>
</dbReference>
<dbReference type="GO" id="GO:0007052">
    <property type="term" value="P:mitotic spindle organization"/>
    <property type="evidence" value="ECO:0007669"/>
    <property type="project" value="TreeGrafter"/>
</dbReference>
<dbReference type="GO" id="GO:0005737">
    <property type="term" value="C:cytoplasm"/>
    <property type="evidence" value="ECO:0007669"/>
    <property type="project" value="UniProtKB-SubCell"/>
</dbReference>
<comment type="similarity">
    <text evidence="3 8">Belongs to the PTPA-type PPIase family.</text>
</comment>
<evidence type="ECO:0000313" key="10">
    <source>
        <dbReference type="EMBL" id="KAI9635752.1"/>
    </source>
</evidence>
<feature type="compositionally biased region" description="Basic and acidic residues" evidence="9">
    <location>
        <begin position="340"/>
        <end position="350"/>
    </location>
</feature>
<dbReference type="EC" id="5.2.1.8" evidence="8"/>
<evidence type="ECO:0000256" key="6">
    <source>
        <dbReference type="ARBA" id="ARBA00023235"/>
    </source>
</evidence>
<dbReference type="GO" id="GO:0003755">
    <property type="term" value="F:peptidyl-prolyl cis-trans isomerase activity"/>
    <property type="evidence" value="ECO:0007669"/>
    <property type="project" value="UniProtKB-KW"/>
</dbReference>
<keyword evidence="5 8" id="KW-0697">Rotamase</keyword>
<evidence type="ECO:0000256" key="9">
    <source>
        <dbReference type="SAM" id="MobiDB-lite"/>
    </source>
</evidence>
<organism evidence="10 11">
    <name type="scientific">Dioszegia hungarica</name>
    <dbReference type="NCBI Taxonomy" id="4972"/>
    <lineage>
        <taxon>Eukaryota</taxon>
        <taxon>Fungi</taxon>
        <taxon>Dikarya</taxon>
        <taxon>Basidiomycota</taxon>
        <taxon>Agaricomycotina</taxon>
        <taxon>Tremellomycetes</taxon>
        <taxon>Tremellales</taxon>
        <taxon>Bulleribasidiaceae</taxon>
        <taxon>Dioszegia</taxon>
    </lineage>
</organism>
<name>A0AA38H861_9TREE</name>
<evidence type="ECO:0000256" key="8">
    <source>
        <dbReference type="RuleBase" id="RU361210"/>
    </source>
</evidence>
<gene>
    <name evidence="10" type="ORF">MKK02DRAFT_26219</name>
</gene>
<dbReference type="Gene3D" id="1.20.120.1150">
    <property type="match status" value="1"/>
</dbReference>
<dbReference type="PIRSF" id="PIRSF016325">
    <property type="entry name" value="Phstyr_phstse_ac"/>
    <property type="match status" value="1"/>
</dbReference>
<evidence type="ECO:0000256" key="2">
    <source>
        <dbReference type="ARBA" id="ARBA00004496"/>
    </source>
</evidence>
<dbReference type="GeneID" id="77726358"/>
<feature type="region of interest" description="Disordered" evidence="9">
    <location>
        <begin position="333"/>
        <end position="361"/>
    </location>
</feature>
<protein>
    <recommendedName>
        <fullName evidence="8">Serine/threonine-protein phosphatase 2A activator</fullName>
        <ecNumber evidence="8">5.2.1.8</ecNumber>
    </recommendedName>
    <alternativeName>
        <fullName evidence="8">Phosphotyrosyl phosphatase activator</fullName>
    </alternativeName>
</protein>
<dbReference type="GO" id="GO:0008160">
    <property type="term" value="F:protein tyrosine phosphatase activator activity"/>
    <property type="evidence" value="ECO:0007669"/>
    <property type="project" value="TreeGrafter"/>
</dbReference>
<keyword evidence="11" id="KW-1185">Reference proteome</keyword>
<dbReference type="AlphaFoldDB" id="A0AA38H861"/>
<dbReference type="EMBL" id="JAKWFO010000005">
    <property type="protein sequence ID" value="KAI9635752.1"/>
    <property type="molecule type" value="Genomic_DNA"/>
</dbReference>
<comment type="function">
    <text evidence="7">PPIases accelerate the folding of proteins. It catalyzes the cis-trans isomerization of proline imidic peptide bonds in oligopeptides. Acts as a regulatory subunit for PP2A-like phosphatases modulating their activity or substrate specificity, probably by inducing a conformational change in the catalytic subunit, a direct target of the PPIase. Can reactivate inactive phosphatase PP2A-phosphatase methylesterase complexes (PP2Ai) in presence of ATP and Mg(2+) by dissociating the inactive form from the complex.</text>
</comment>
<dbReference type="InterPro" id="IPR004327">
    <property type="entry name" value="Phstyr_phstse_ac"/>
</dbReference>
<dbReference type="Proteomes" id="UP001164286">
    <property type="component" value="Unassembled WGS sequence"/>
</dbReference>
<evidence type="ECO:0000256" key="7">
    <source>
        <dbReference type="ARBA" id="ARBA00025287"/>
    </source>
</evidence>
<accession>A0AA38H861</accession>
<proteinExistence type="inferred from homology"/>
<comment type="caution">
    <text evidence="10">The sequence shown here is derived from an EMBL/GenBank/DDBJ whole genome shotgun (WGS) entry which is preliminary data.</text>
</comment>
<comment type="subcellular location">
    <subcellularLocation>
        <location evidence="2 8">Cytoplasm</location>
    </subcellularLocation>
</comment>
<dbReference type="GO" id="GO:0000159">
    <property type="term" value="C:protein phosphatase type 2A complex"/>
    <property type="evidence" value="ECO:0007669"/>
    <property type="project" value="TreeGrafter"/>
</dbReference>
<dbReference type="SUPFAM" id="SSF140984">
    <property type="entry name" value="PTPA-like"/>
    <property type="match status" value="1"/>
</dbReference>
<dbReference type="RefSeq" id="XP_052945529.1">
    <property type="nucleotide sequence ID" value="XM_053087157.1"/>
</dbReference>
<evidence type="ECO:0000256" key="3">
    <source>
        <dbReference type="ARBA" id="ARBA00011019"/>
    </source>
</evidence>
<keyword evidence="4 8" id="KW-0963">Cytoplasm</keyword>
<evidence type="ECO:0000313" key="11">
    <source>
        <dbReference type="Proteomes" id="UP001164286"/>
    </source>
</evidence>
<evidence type="ECO:0000256" key="5">
    <source>
        <dbReference type="ARBA" id="ARBA00023110"/>
    </source>
</evidence>